<dbReference type="Proteomes" id="UP000729402">
    <property type="component" value="Unassembled WGS sequence"/>
</dbReference>
<evidence type="ECO:0000256" key="1">
    <source>
        <dbReference type="SAM" id="MobiDB-lite"/>
    </source>
</evidence>
<proteinExistence type="predicted"/>
<reference evidence="2" key="1">
    <citation type="journal article" date="2021" name="bioRxiv">
        <title>Whole Genome Assembly and Annotation of Northern Wild Rice, Zizania palustris L., Supports a Whole Genome Duplication in the Zizania Genus.</title>
        <authorList>
            <person name="Haas M."/>
            <person name="Kono T."/>
            <person name="Macchietto M."/>
            <person name="Millas R."/>
            <person name="McGilp L."/>
            <person name="Shao M."/>
            <person name="Duquette J."/>
            <person name="Hirsch C.N."/>
            <person name="Kimball J."/>
        </authorList>
    </citation>
    <scope>NUCLEOTIDE SEQUENCE</scope>
    <source>
        <tissue evidence="2">Fresh leaf tissue</tissue>
    </source>
</reference>
<dbReference type="EMBL" id="JAAALK010000079">
    <property type="protein sequence ID" value="KAG8099862.1"/>
    <property type="molecule type" value="Genomic_DNA"/>
</dbReference>
<protein>
    <submittedName>
        <fullName evidence="2">Uncharacterized protein</fullName>
    </submittedName>
</protein>
<evidence type="ECO:0000313" key="2">
    <source>
        <dbReference type="EMBL" id="KAG8099862.1"/>
    </source>
</evidence>
<feature type="compositionally biased region" description="Polar residues" evidence="1">
    <location>
        <begin position="112"/>
        <end position="136"/>
    </location>
</feature>
<dbReference type="AlphaFoldDB" id="A0A8J5X8I9"/>
<name>A0A8J5X8I9_ZIZPA</name>
<organism evidence="2 3">
    <name type="scientific">Zizania palustris</name>
    <name type="common">Northern wild rice</name>
    <dbReference type="NCBI Taxonomy" id="103762"/>
    <lineage>
        <taxon>Eukaryota</taxon>
        <taxon>Viridiplantae</taxon>
        <taxon>Streptophyta</taxon>
        <taxon>Embryophyta</taxon>
        <taxon>Tracheophyta</taxon>
        <taxon>Spermatophyta</taxon>
        <taxon>Magnoliopsida</taxon>
        <taxon>Liliopsida</taxon>
        <taxon>Poales</taxon>
        <taxon>Poaceae</taxon>
        <taxon>BOP clade</taxon>
        <taxon>Oryzoideae</taxon>
        <taxon>Oryzeae</taxon>
        <taxon>Zizaniinae</taxon>
        <taxon>Zizania</taxon>
    </lineage>
</organism>
<comment type="caution">
    <text evidence="2">The sequence shown here is derived from an EMBL/GenBank/DDBJ whole genome shotgun (WGS) entry which is preliminary data.</text>
</comment>
<feature type="region of interest" description="Disordered" evidence="1">
    <location>
        <begin position="76"/>
        <end position="172"/>
    </location>
</feature>
<reference evidence="2" key="2">
    <citation type="submission" date="2021-02" db="EMBL/GenBank/DDBJ databases">
        <authorList>
            <person name="Kimball J.A."/>
            <person name="Haas M.W."/>
            <person name="Macchietto M."/>
            <person name="Kono T."/>
            <person name="Duquette J."/>
            <person name="Shao M."/>
        </authorList>
    </citation>
    <scope>NUCLEOTIDE SEQUENCE</scope>
    <source>
        <tissue evidence="2">Fresh leaf tissue</tissue>
    </source>
</reference>
<evidence type="ECO:0000313" key="3">
    <source>
        <dbReference type="Proteomes" id="UP000729402"/>
    </source>
</evidence>
<accession>A0A8J5X8I9</accession>
<gene>
    <name evidence="2" type="ORF">GUJ93_ZPchr0013g34293</name>
</gene>
<sequence>MDEQAEQWKELCKNSPLKRYTAKKIEEMNVEKKGGEVPDVAPMAPRQHTVTLVSIEMEDVPTLVALVITDHVSASIGSASPTVGDFDDKTVRALQPSRPRRQTSRGTRAFSRLSTSPSTHRQSTAPHPRQAESSSPGVAATRAPDVPVPASFLPRAGGPLNHRRTRTGAADR</sequence>
<keyword evidence="3" id="KW-1185">Reference proteome</keyword>